<proteinExistence type="predicted"/>
<dbReference type="AlphaFoldDB" id="A0A2H3DBQ7"/>
<name>A0A2H3DBQ7_ARMGA</name>
<evidence type="ECO:0000313" key="2">
    <source>
        <dbReference type="Proteomes" id="UP000217790"/>
    </source>
</evidence>
<gene>
    <name evidence="1" type="ORF">ARMGADRAFT_932755</name>
</gene>
<sequence>RRELKSIITKNETLADDIKKMRKALANDIKKFRKRQIKVLPLLESVEYDLAENAEDDILLLPSDFDIFDHQTYGLEDLAITEYKLCEGQANDAIAMLCTGIIHGMVLNDSCRKHSRGITMNLRSMKYINTVAKKKNEHASSYRQARTALLHLKGVEELADFPLLKKEDMYSKNAAGMRGLGDGAVTDSWIWTYGQLRGMTDVEKHKFLLDALRVQWFRTRADTQRWIEEVEILEQEFRRYISACQRMEQVWDAMREDNLAEEYKLQEATGHEVTGGYAVYAAQKAHMFQEMWQTAEKAFIACGGGWPTTEEELTKYVAACRPHLTVDWNAQHIAKDQVNLDDLEKVAHGDLDDDISNTVDNDDNVLTVELEQ</sequence>
<dbReference type="Proteomes" id="UP000217790">
    <property type="component" value="Unassembled WGS sequence"/>
</dbReference>
<feature type="non-terminal residue" evidence="1">
    <location>
        <position position="1"/>
    </location>
</feature>
<reference evidence="2" key="1">
    <citation type="journal article" date="2017" name="Nat. Ecol. Evol.">
        <title>Genome expansion and lineage-specific genetic innovations in the forest pathogenic fungi Armillaria.</title>
        <authorList>
            <person name="Sipos G."/>
            <person name="Prasanna A.N."/>
            <person name="Walter M.C."/>
            <person name="O'Connor E."/>
            <person name="Balint B."/>
            <person name="Krizsan K."/>
            <person name="Kiss B."/>
            <person name="Hess J."/>
            <person name="Varga T."/>
            <person name="Slot J."/>
            <person name="Riley R."/>
            <person name="Boka B."/>
            <person name="Rigling D."/>
            <person name="Barry K."/>
            <person name="Lee J."/>
            <person name="Mihaltcheva S."/>
            <person name="LaButti K."/>
            <person name="Lipzen A."/>
            <person name="Waldron R."/>
            <person name="Moloney N.M."/>
            <person name="Sperisen C."/>
            <person name="Kredics L."/>
            <person name="Vagvoelgyi C."/>
            <person name="Patrignani A."/>
            <person name="Fitzpatrick D."/>
            <person name="Nagy I."/>
            <person name="Doyle S."/>
            <person name="Anderson J.B."/>
            <person name="Grigoriev I.V."/>
            <person name="Gueldener U."/>
            <person name="Muensterkoetter M."/>
            <person name="Nagy L.G."/>
        </authorList>
    </citation>
    <scope>NUCLEOTIDE SEQUENCE [LARGE SCALE GENOMIC DNA]</scope>
    <source>
        <strain evidence="2">Ar21-2</strain>
    </source>
</reference>
<dbReference type="OMA" id="SWIWTFG"/>
<dbReference type="STRING" id="47427.A0A2H3DBQ7"/>
<dbReference type="OrthoDB" id="3256058at2759"/>
<organism evidence="1 2">
    <name type="scientific">Armillaria gallica</name>
    <name type="common">Bulbous honey fungus</name>
    <name type="synonym">Armillaria bulbosa</name>
    <dbReference type="NCBI Taxonomy" id="47427"/>
    <lineage>
        <taxon>Eukaryota</taxon>
        <taxon>Fungi</taxon>
        <taxon>Dikarya</taxon>
        <taxon>Basidiomycota</taxon>
        <taxon>Agaricomycotina</taxon>
        <taxon>Agaricomycetes</taxon>
        <taxon>Agaricomycetidae</taxon>
        <taxon>Agaricales</taxon>
        <taxon>Marasmiineae</taxon>
        <taxon>Physalacriaceae</taxon>
        <taxon>Armillaria</taxon>
    </lineage>
</organism>
<protein>
    <submittedName>
        <fullName evidence="1">Uncharacterized protein</fullName>
    </submittedName>
</protein>
<keyword evidence="2" id="KW-1185">Reference proteome</keyword>
<dbReference type="EMBL" id="KZ293662">
    <property type="protein sequence ID" value="PBK91224.1"/>
    <property type="molecule type" value="Genomic_DNA"/>
</dbReference>
<evidence type="ECO:0000313" key="1">
    <source>
        <dbReference type="EMBL" id="PBK91224.1"/>
    </source>
</evidence>
<accession>A0A2H3DBQ7</accession>
<dbReference type="InParanoid" id="A0A2H3DBQ7"/>